<evidence type="ECO:0000313" key="3">
    <source>
        <dbReference type="Proteomes" id="UP000001072"/>
    </source>
</evidence>
<gene>
    <name evidence="2" type="ORF">MELLADRAFT_68297</name>
</gene>
<dbReference type="AlphaFoldDB" id="F4S6A0"/>
<evidence type="ECO:0000256" key="1">
    <source>
        <dbReference type="SAM" id="MobiDB-lite"/>
    </source>
</evidence>
<feature type="compositionally biased region" description="Polar residues" evidence="1">
    <location>
        <begin position="1"/>
        <end position="10"/>
    </location>
</feature>
<feature type="compositionally biased region" description="Polar residues" evidence="1">
    <location>
        <begin position="17"/>
        <end position="44"/>
    </location>
</feature>
<name>F4S6A0_MELLP</name>
<dbReference type="RefSeq" id="XP_007416901.1">
    <property type="nucleotide sequence ID" value="XM_007416839.1"/>
</dbReference>
<proteinExistence type="predicted"/>
<feature type="compositionally biased region" description="Basic and acidic residues" evidence="1">
    <location>
        <begin position="79"/>
        <end position="90"/>
    </location>
</feature>
<dbReference type="GeneID" id="18931009"/>
<feature type="region of interest" description="Disordered" evidence="1">
    <location>
        <begin position="163"/>
        <end position="196"/>
    </location>
</feature>
<protein>
    <submittedName>
        <fullName evidence="2">Uncharacterized protein</fullName>
    </submittedName>
</protein>
<dbReference type="OrthoDB" id="10513575at2759"/>
<dbReference type="EMBL" id="GL883154">
    <property type="protein sequence ID" value="EGF99776.1"/>
    <property type="molecule type" value="Genomic_DNA"/>
</dbReference>
<reference evidence="3" key="1">
    <citation type="journal article" date="2011" name="Proc. Natl. Acad. Sci. U.S.A.">
        <title>Obligate biotrophy features unraveled by the genomic analysis of rust fungi.</title>
        <authorList>
            <person name="Duplessis S."/>
            <person name="Cuomo C.A."/>
            <person name="Lin Y.-C."/>
            <person name="Aerts A."/>
            <person name="Tisserant E."/>
            <person name="Veneault-Fourrey C."/>
            <person name="Joly D.L."/>
            <person name="Hacquard S."/>
            <person name="Amselem J."/>
            <person name="Cantarel B.L."/>
            <person name="Chiu R."/>
            <person name="Coutinho P.M."/>
            <person name="Feau N."/>
            <person name="Field M."/>
            <person name="Frey P."/>
            <person name="Gelhaye E."/>
            <person name="Goldberg J."/>
            <person name="Grabherr M.G."/>
            <person name="Kodira C.D."/>
            <person name="Kohler A."/>
            <person name="Kuees U."/>
            <person name="Lindquist E.A."/>
            <person name="Lucas S.M."/>
            <person name="Mago R."/>
            <person name="Mauceli E."/>
            <person name="Morin E."/>
            <person name="Murat C."/>
            <person name="Pangilinan J.L."/>
            <person name="Park R."/>
            <person name="Pearson M."/>
            <person name="Quesneville H."/>
            <person name="Rouhier N."/>
            <person name="Sakthikumar S."/>
            <person name="Salamov A.A."/>
            <person name="Schmutz J."/>
            <person name="Selles B."/>
            <person name="Shapiro H."/>
            <person name="Tanguay P."/>
            <person name="Tuskan G.A."/>
            <person name="Henrissat B."/>
            <person name="Van de Peer Y."/>
            <person name="Rouze P."/>
            <person name="Ellis J.G."/>
            <person name="Dodds P.N."/>
            <person name="Schein J.E."/>
            <person name="Zhong S."/>
            <person name="Hamelin R.C."/>
            <person name="Grigoriev I.V."/>
            <person name="Szabo L.J."/>
            <person name="Martin F."/>
        </authorList>
    </citation>
    <scope>NUCLEOTIDE SEQUENCE [LARGE SCALE GENOMIC DNA]</scope>
    <source>
        <strain evidence="3">98AG31 / pathotype 3-4-7</strain>
    </source>
</reference>
<dbReference type="HOGENOM" id="CLU_664071_0_0_1"/>
<feature type="compositionally biased region" description="Polar residues" evidence="1">
    <location>
        <begin position="52"/>
        <end position="73"/>
    </location>
</feature>
<feature type="region of interest" description="Disordered" evidence="1">
    <location>
        <begin position="1"/>
        <end position="90"/>
    </location>
</feature>
<feature type="region of interest" description="Disordered" evidence="1">
    <location>
        <begin position="386"/>
        <end position="414"/>
    </location>
</feature>
<dbReference type="Proteomes" id="UP000001072">
    <property type="component" value="Unassembled WGS sequence"/>
</dbReference>
<dbReference type="VEuPathDB" id="FungiDB:MELLADRAFT_68297"/>
<organism evidence="3">
    <name type="scientific">Melampsora larici-populina (strain 98AG31 / pathotype 3-4-7)</name>
    <name type="common">Poplar leaf rust fungus</name>
    <dbReference type="NCBI Taxonomy" id="747676"/>
    <lineage>
        <taxon>Eukaryota</taxon>
        <taxon>Fungi</taxon>
        <taxon>Dikarya</taxon>
        <taxon>Basidiomycota</taxon>
        <taxon>Pucciniomycotina</taxon>
        <taxon>Pucciniomycetes</taxon>
        <taxon>Pucciniales</taxon>
        <taxon>Melampsoraceae</taxon>
        <taxon>Melampsora</taxon>
    </lineage>
</organism>
<evidence type="ECO:0000313" key="2">
    <source>
        <dbReference type="EMBL" id="EGF99776.1"/>
    </source>
</evidence>
<dbReference type="KEGG" id="mlr:MELLADRAFT_68297"/>
<accession>F4S6A0</accession>
<dbReference type="InParanoid" id="F4S6A0"/>
<keyword evidence="3" id="KW-1185">Reference proteome</keyword>
<sequence length="414" mass="46553">MSSNQANLNRSNKRHQTSFQNNYEGASLSQKDRTPISQSSNSRPTGKDGNDIQKQPRSVLTEYPQFTQSSSKADMQAPESRKPPESSFHHKRTISHEVHGALYIPSGIESFLDLTTGTQSNLNDINPKAQTSCPLPLFLPECPLSDPFTEPPYSPDLEPLKNYECGSPSAGEKSFRSSPHIPEATHSNNAFKEARQARPQLESLEPLILDLDDDFIAFAPAPKTSTAIIHEHSDSSFNPQIKAIVPFPIKTNLLGPDRKAIKEGKKRARSPLEDGKEDEEILNLPNKKLQTKIDFPTKNGQNSPVKIPDDYLDHNPSEELEIAMIGTTCAVDPKYIYRLRAIFMLFIQQTSNLFNEFSPCPQQELNSRRLFHKSIRDTYQNLVKPLNLTPSDSLPHPEFVNRPFRKSDSQPPQD</sequence>